<keyword evidence="3" id="KW-1185">Reference proteome</keyword>
<protein>
    <recommendedName>
        <fullName evidence="1">C-type lectin domain-containing protein</fullName>
    </recommendedName>
</protein>
<reference evidence="2 3" key="1">
    <citation type="submission" date="2024-04" db="EMBL/GenBank/DDBJ databases">
        <authorList>
            <person name="Waldvogel A.-M."/>
            <person name="Schoenle A."/>
        </authorList>
    </citation>
    <scope>NUCLEOTIDE SEQUENCE [LARGE SCALE GENOMIC DNA]</scope>
</reference>
<evidence type="ECO:0000259" key="1">
    <source>
        <dbReference type="PROSITE" id="PS50041"/>
    </source>
</evidence>
<dbReference type="EMBL" id="OZ035841">
    <property type="protein sequence ID" value="CAL1590852.1"/>
    <property type="molecule type" value="Genomic_DNA"/>
</dbReference>
<dbReference type="InterPro" id="IPR016187">
    <property type="entry name" value="CTDL_fold"/>
</dbReference>
<dbReference type="PROSITE" id="PS50041">
    <property type="entry name" value="C_TYPE_LECTIN_2"/>
    <property type="match status" value="2"/>
</dbReference>
<gene>
    <name evidence="2" type="ORF">KC01_LOCUS20297</name>
</gene>
<feature type="domain" description="C-type lectin" evidence="1">
    <location>
        <begin position="1"/>
        <end position="95"/>
    </location>
</feature>
<dbReference type="PANTHER" id="PTHR45784">
    <property type="entry name" value="C-TYPE LECTIN DOMAIN FAMILY 20 MEMBER A-RELATED"/>
    <property type="match status" value="1"/>
</dbReference>
<organism evidence="2 3">
    <name type="scientific">Knipowitschia caucasica</name>
    <name type="common">Caucasian dwarf goby</name>
    <name type="synonym">Pomatoschistus caucasicus</name>
    <dbReference type="NCBI Taxonomy" id="637954"/>
    <lineage>
        <taxon>Eukaryota</taxon>
        <taxon>Metazoa</taxon>
        <taxon>Chordata</taxon>
        <taxon>Craniata</taxon>
        <taxon>Vertebrata</taxon>
        <taxon>Euteleostomi</taxon>
        <taxon>Actinopterygii</taxon>
        <taxon>Neopterygii</taxon>
        <taxon>Teleostei</taxon>
        <taxon>Neoteleostei</taxon>
        <taxon>Acanthomorphata</taxon>
        <taxon>Gobiaria</taxon>
        <taxon>Gobiiformes</taxon>
        <taxon>Gobioidei</taxon>
        <taxon>Gobiidae</taxon>
        <taxon>Gobiinae</taxon>
        <taxon>Knipowitschia</taxon>
    </lineage>
</organism>
<dbReference type="Pfam" id="PF00059">
    <property type="entry name" value="Lectin_C"/>
    <property type="match status" value="2"/>
</dbReference>
<name>A0AAV2KLU2_KNICA</name>
<accession>A0AAV2KLU2</accession>
<dbReference type="PANTHER" id="PTHR45784:SF3">
    <property type="entry name" value="C-TYPE LECTIN DOMAIN FAMILY 4 MEMBER K-LIKE-RELATED"/>
    <property type="match status" value="1"/>
</dbReference>
<dbReference type="Gene3D" id="3.10.100.10">
    <property type="entry name" value="Mannose-Binding Protein A, subunit A"/>
    <property type="match status" value="2"/>
</dbReference>
<dbReference type="Proteomes" id="UP001497482">
    <property type="component" value="Chromosome 19"/>
</dbReference>
<evidence type="ECO:0000313" key="3">
    <source>
        <dbReference type="Proteomes" id="UP001497482"/>
    </source>
</evidence>
<sequence length="173" mass="19871">MSWLDAQSHCRLYYTDLATVRDMKDLLRLRTAANGLTDLWTGLHLTSEHPNVWHWSQAALQYDEGESQWAVDQPDNDGNCVDSWVQDTWNDEHCDIVLNCSICYDEASSSPVMVSQSRDWLAAQQYCRSHYTDLVSGLDQYAQFLQTFPVRNASCWIGLSRDHWGWSDGSNSD</sequence>
<proteinExistence type="predicted"/>
<dbReference type="InterPro" id="IPR001304">
    <property type="entry name" value="C-type_lectin-like"/>
</dbReference>
<dbReference type="InterPro" id="IPR016186">
    <property type="entry name" value="C-type_lectin-like/link_sf"/>
</dbReference>
<dbReference type="AlphaFoldDB" id="A0AAV2KLU2"/>
<evidence type="ECO:0000313" key="2">
    <source>
        <dbReference type="EMBL" id="CAL1590852.1"/>
    </source>
</evidence>
<dbReference type="SUPFAM" id="SSF56436">
    <property type="entry name" value="C-type lectin-like"/>
    <property type="match status" value="2"/>
</dbReference>
<feature type="domain" description="C-type lectin" evidence="1">
    <location>
        <begin position="103"/>
        <end position="173"/>
    </location>
</feature>